<gene>
    <name evidence="1" type="ORF">LAFE_0D03730G</name>
</gene>
<protein>
    <submittedName>
        <fullName evidence="1">LAFE_0D03730g1_1</fullName>
    </submittedName>
</protein>
<proteinExistence type="predicted"/>
<accession>A0A1G4MB08</accession>
<evidence type="ECO:0000313" key="1">
    <source>
        <dbReference type="EMBL" id="SCW01039.1"/>
    </source>
</evidence>
<dbReference type="Proteomes" id="UP000190831">
    <property type="component" value="Chromosome D"/>
</dbReference>
<sequence>MVILEVLLIFLRIQKEESIILLTNILTLSVPFIHFHSLSYYVINPCASASTNFDDCFSFFMSS</sequence>
<dbReference type="OMA" id="VINPCAS"/>
<dbReference type="EMBL" id="LT598492">
    <property type="protein sequence ID" value="SCW01039.1"/>
    <property type="molecule type" value="Genomic_DNA"/>
</dbReference>
<dbReference type="AlphaFoldDB" id="A0A1G4MB08"/>
<evidence type="ECO:0000313" key="2">
    <source>
        <dbReference type="Proteomes" id="UP000190831"/>
    </source>
</evidence>
<organism evidence="1 2">
    <name type="scientific">Lachancea fermentati</name>
    <name type="common">Zygosaccharomyces fermentati</name>
    <dbReference type="NCBI Taxonomy" id="4955"/>
    <lineage>
        <taxon>Eukaryota</taxon>
        <taxon>Fungi</taxon>
        <taxon>Dikarya</taxon>
        <taxon>Ascomycota</taxon>
        <taxon>Saccharomycotina</taxon>
        <taxon>Saccharomycetes</taxon>
        <taxon>Saccharomycetales</taxon>
        <taxon>Saccharomycetaceae</taxon>
        <taxon>Lachancea</taxon>
    </lineage>
</organism>
<dbReference type="OrthoDB" id="10509916at2759"/>
<name>A0A1G4MB08_LACFM</name>
<reference evidence="1 2" key="1">
    <citation type="submission" date="2016-03" db="EMBL/GenBank/DDBJ databases">
        <authorList>
            <person name="Devillers H."/>
        </authorList>
    </citation>
    <scope>NUCLEOTIDE SEQUENCE [LARGE SCALE GENOMIC DNA]</scope>
    <source>
        <strain evidence="1">CBS 6772</strain>
    </source>
</reference>
<keyword evidence="2" id="KW-1185">Reference proteome</keyword>